<gene>
    <name evidence="2" type="ORF">A11S_191</name>
</gene>
<name>M4VCC9_9BACT</name>
<evidence type="ECO:0000313" key="3">
    <source>
        <dbReference type="Proteomes" id="UP000011932"/>
    </source>
</evidence>
<dbReference type="HOGENOM" id="CLU_094502_1_0_5"/>
<dbReference type="InterPro" id="IPR042245">
    <property type="entry name" value="Tgt2/MlaC_sf"/>
</dbReference>
<feature type="chain" id="PRO_5004060580" evidence="1">
    <location>
        <begin position="32"/>
        <end position="226"/>
    </location>
</feature>
<keyword evidence="1" id="KW-0732">Signal</keyword>
<dbReference type="Gene3D" id="3.10.450.710">
    <property type="entry name" value="Tgt2/MlaC"/>
    <property type="match status" value="1"/>
</dbReference>
<dbReference type="EMBL" id="CP003538">
    <property type="protein sequence ID" value="AGH97027.1"/>
    <property type="molecule type" value="Genomic_DNA"/>
</dbReference>
<dbReference type="InterPro" id="IPR008869">
    <property type="entry name" value="MlaC/ttg2D"/>
</dbReference>
<sequence length="226" mass="24806">MLDRKTGLRGLILGAATAALLSPLMSQDAVAGTGMDLRPVLAADSAFVRVADQKGAENFIDSMAGRAIAFLGNEGMSQQQKRASFRKLLEDSFDMATIGRFALGTYWRSASESQRAEYQKQFKVMVVNVYSERFSEYTNQTFRTTGSRPDGDKDVIVSSLIESPEGKPPVKVDWRVRNKDGRYKIVDVLVEGVSMSLTQRSDFSSVIQAGGGDVQVLLNHLKQKNG</sequence>
<accession>M4VCC9</accession>
<feature type="signal peptide" evidence="1">
    <location>
        <begin position="1"/>
        <end position="31"/>
    </location>
</feature>
<evidence type="ECO:0000256" key="1">
    <source>
        <dbReference type="SAM" id="SignalP"/>
    </source>
</evidence>
<dbReference type="KEGG" id="man:A11S_191"/>
<dbReference type="PANTHER" id="PTHR36573:SF1">
    <property type="entry name" value="INTERMEMBRANE PHOSPHOLIPID TRANSPORT SYSTEM BINDING PROTEIN MLAC"/>
    <property type="match status" value="1"/>
</dbReference>
<dbReference type="PANTHER" id="PTHR36573">
    <property type="entry name" value="INTERMEMBRANE PHOSPHOLIPID TRANSPORT SYSTEM BINDING PROTEIN MLAC"/>
    <property type="match status" value="1"/>
</dbReference>
<dbReference type="STRING" id="349215.A11S_191"/>
<dbReference type="AlphaFoldDB" id="M4VCC9"/>
<reference evidence="2 3" key="1">
    <citation type="journal article" date="2013" name="ISME J.">
        <title>By their genes ye shall know them: genomic signatures of predatory bacteria.</title>
        <authorList>
            <person name="Pasternak Z."/>
            <person name="Pietrokovski S."/>
            <person name="Rotem O."/>
            <person name="Gophna U."/>
            <person name="Lurie-Weinberger M.N."/>
            <person name="Jurkevitch E."/>
        </authorList>
    </citation>
    <scope>NUCLEOTIDE SEQUENCE [LARGE SCALE GENOMIC DNA]</scope>
    <source>
        <strain evidence="2">EPB</strain>
    </source>
</reference>
<dbReference type="PATRIC" id="fig|349215.9.peg.190"/>
<protein>
    <submittedName>
        <fullName evidence="2">Uncharacterized protein</fullName>
    </submittedName>
</protein>
<dbReference type="RefSeq" id="WP_015466589.1">
    <property type="nucleotide sequence ID" value="NC_020812.1"/>
</dbReference>
<evidence type="ECO:0000313" key="2">
    <source>
        <dbReference type="EMBL" id="AGH97027.1"/>
    </source>
</evidence>
<dbReference type="OrthoDB" id="8099120at2"/>
<dbReference type="Pfam" id="PF05494">
    <property type="entry name" value="MlaC"/>
    <property type="match status" value="1"/>
</dbReference>
<dbReference type="Proteomes" id="UP000011932">
    <property type="component" value="Chromosome"/>
</dbReference>
<proteinExistence type="predicted"/>
<organism evidence="2 3">
    <name type="scientific">Micavibrio aeruginosavorus EPB</name>
    <dbReference type="NCBI Taxonomy" id="349215"/>
    <lineage>
        <taxon>Bacteria</taxon>
        <taxon>Pseudomonadati</taxon>
        <taxon>Bdellovibrionota</taxon>
        <taxon>Bdellovibrionia</taxon>
        <taxon>Bdellovibrionales</taxon>
        <taxon>Pseudobdellovibrionaceae</taxon>
        <taxon>Micavibrio</taxon>
    </lineage>
</organism>